<dbReference type="AlphaFoldDB" id="A0A2P5K7F8"/>
<name>A0A2P5K7F8_9BURK</name>
<evidence type="ECO:0000313" key="2">
    <source>
        <dbReference type="Proteomes" id="UP000243096"/>
    </source>
</evidence>
<gene>
    <name evidence="1" type="ORF">B0O95_11928</name>
</gene>
<dbReference type="EMBL" id="PRDW01000019">
    <property type="protein sequence ID" value="PPB81455.1"/>
    <property type="molecule type" value="Genomic_DNA"/>
</dbReference>
<evidence type="ECO:0008006" key="3">
    <source>
        <dbReference type="Google" id="ProtNLM"/>
    </source>
</evidence>
<dbReference type="Proteomes" id="UP000243096">
    <property type="component" value="Unassembled WGS sequence"/>
</dbReference>
<comment type="caution">
    <text evidence="1">The sequence shown here is derived from an EMBL/GenBank/DDBJ whole genome shotgun (WGS) entry which is preliminary data.</text>
</comment>
<sequence length="135" mass="15375">MHNYHNVLSPSILHVIDRYRSSLGYTTYLTCHDYHLVHYNPTLLRYENGIANAFPIESLGTLHALITRASPRGAVHDALKKLYWHSTRLLCHPARVFDLLLCPSRYMEQALHRAGIMNTSLLPNPIDADMPICAP</sequence>
<accession>A0A2P5K7F8</accession>
<organism evidence="1 2">
    <name type="scientific">Mycetohabitans endofungorum</name>
    <dbReference type="NCBI Taxonomy" id="417203"/>
    <lineage>
        <taxon>Bacteria</taxon>
        <taxon>Pseudomonadati</taxon>
        <taxon>Pseudomonadota</taxon>
        <taxon>Betaproteobacteria</taxon>
        <taxon>Burkholderiales</taxon>
        <taxon>Burkholderiaceae</taxon>
        <taxon>Mycetohabitans</taxon>
    </lineage>
</organism>
<keyword evidence="2" id="KW-1185">Reference proteome</keyword>
<proteinExistence type="predicted"/>
<evidence type="ECO:0000313" key="1">
    <source>
        <dbReference type="EMBL" id="PPB81455.1"/>
    </source>
</evidence>
<protein>
    <recommendedName>
        <fullName evidence="3">Glycosyl transferase family 4</fullName>
    </recommendedName>
</protein>
<reference evidence="1 2" key="1">
    <citation type="submission" date="2018-01" db="EMBL/GenBank/DDBJ databases">
        <title>Genomic Encyclopedia of Type Strains, Phase III (KMG-III): the genomes of soil and plant-associated and newly described type strains.</title>
        <authorList>
            <person name="Whitman W."/>
        </authorList>
    </citation>
    <scope>NUCLEOTIDE SEQUENCE [LARGE SCALE GENOMIC DNA]</scope>
    <source>
        <strain evidence="1 2">HKI456</strain>
    </source>
</reference>